<dbReference type="PANTHER" id="PTHR33164">
    <property type="entry name" value="TRANSCRIPTIONAL REGULATOR, MARR FAMILY"/>
    <property type="match status" value="1"/>
</dbReference>
<organism evidence="2 3">
    <name type="scientific">Paraburkholderia phenazinium</name>
    <dbReference type="NCBI Taxonomy" id="60549"/>
    <lineage>
        <taxon>Bacteria</taxon>
        <taxon>Pseudomonadati</taxon>
        <taxon>Pseudomonadota</taxon>
        <taxon>Betaproteobacteria</taxon>
        <taxon>Burkholderiales</taxon>
        <taxon>Burkholderiaceae</taxon>
        <taxon>Paraburkholderia</taxon>
    </lineage>
</organism>
<dbReference type="EMBL" id="FNCJ01000003">
    <property type="protein sequence ID" value="SDG39811.1"/>
    <property type="molecule type" value="Genomic_DNA"/>
</dbReference>
<evidence type="ECO:0000313" key="3">
    <source>
        <dbReference type="Proteomes" id="UP000199706"/>
    </source>
</evidence>
<protein>
    <submittedName>
        <fullName evidence="2">DNA-binding transcriptional regulator, MarR family</fullName>
    </submittedName>
</protein>
<dbReference type="InterPro" id="IPR036390">
    <property type="entry name" value="WH_DNA-bd_sf"/>
</dbReference>
<dbReference type="GO" id="GO:0006950">
    <property type="term" value="P:response to stress"/>
    <property type="evidence" value="ECO:0007669"/>
    <property type="project" value="TreeGrafter"/>
</dbReference>
<dbReference type="SUPFAM" id="SSF46785">
    <property type="entry name" value="Winged helix' DNA-binding domain"/>
    <property type="match status" value="1"/>
</dbReference>
<gene>
    <name evidence="2" type="ORF">SAMN05216466_103201</name>
</gene>
<evidence type="ECO:0000259" key="1">
    <source>
        <dbReference type="SMART" id="SM00347"/>
    </source>
</evidence>
<feature type="domain" description="HTH marR-type" evidence="1">
    <location>
        <begin position="23"/>
        <end position="122"/>
    </location>
</feature>
<dbReference type="Proteomes" id="UP000199706">
    <property type="component" value="Unassembled WGS sequence"/>
</dbReference>
<reference evidence="2 3" key="1">
    <citation type="submission" date="2016-10" db="EMBL/GenBank/DDBJ databases">
        <authorList>
            <person name="de Groot N.N."/>
        </authorList>
    </citation>
    <scope>NUCLEOTIDE SEQUENCE [LARGE SCALE GENOMIC DNA]</scope>
    <source>
        <strain evidence="2 3">LMG 2247</strain>
    </source>
</reference>
<dbReference type="AlphaFoldDB" id="A0A1G7TXK8"/>
<dbReference type="Pfam" id="PF12802">
    <property type="entry name" value="MarR_2"/>
    <property type="match status" value="1"/>
</dbReference>
<dbReference type="InterPro" id="IPR039422">
    <property type="entry name" value="MarR/SlyA-like"/>
</dbReference>
<dbReference type="PANTHER" id="PTHR33164:SF57">
    <property type="entry name" value="MARR-FAMILY TRANSCRIPTIONAL REGULATOR"/>
    <property type="match status" value="1"/>
</dbReference>
<name>A0A1G7TXK8_9BURK</name>
<keyword evidence="2" id="KW-0238">DNA-binding</keyword>
<evidence type="ECO:0000313" key="2">
    <source>
        <dbReference type="EMBL" id="SDG39811.1"/>
    </source>
</evidence>
<dbReference type="InterPro" id="IPR000835">
    <property type="entry name" value="HTH_MarR-typ"/>
</dbReference>
<proteinExistence type="predicted"/>
<dbReference type="OrthoDB" id="32523at2"/>
<dbReference type="InterPro" id="IPR036388">
    <property type="entry name" value="WH-like_DNA-bd_sf"/>
</dbReference>
<dbReference type="SMART" id="SM00347">
    <property type="entry name" value="HTH_MARR"/>
    <property type="match status" value="1"/>
</dbReference>
<accession>A0A1G7TXK8</accession>
<dbReference type="GO" id="GO:0003677">
    <property type="term" value="F:DNA binding"/>
    <property type="evidence" value="ECO:0007669"/>
    <property type="project" value="UniProtKB-KW"/>
</dbReference>
<sequence length="177" mass="19292">MTQRTENLLGVLALLVTDEMNAQNTVPALAGPTARAMLNAVGQYPYSSIEVLRDAVDLSHPAAVRAVAGLVEAGLIEKKAGADKRAVALALTAAGKREVKRLQTSRERMLQRVIGRLDENERVVFEDLLIKILWHETRDPAHAMQLCRLCDDGPCLKAGCPVECREQGLPMPQRSGT</sequence>
<dbReference type="Gene3D" id="1.10.10.10">
    <property type="entry name" value="Winged helix-like DNA-binding domain superfamily/Winged helix DNA-binding domain"/>
    <property type="match status" value="1"/>
</dbReference>
<dbReference type="GO" id="GO:0003700">
    <property type="term" value="F:DNA-binding transcription factor activity"/>
    <property type="evidence" value="ECO:0007669"/>
    <property type="project" value="InterPro"/>
</dbReference>
<dbReference type="RefSeq" id="WP_090683324.1">
    <property type="nucleotide sequence ID" value="NZ_CADERL010000016.1"/>
</dbReference>